<evidence type="ECO:0000256" key="2">
    <source>
        <dbReference type="ARBA" id="ARBA00008821"/>
    </source>
</evidence>
<feature type="transmembrane region" description="Helical" evidence="7">
    <location>
        <begin position="168"/>
        <end position="187"/>
    </location>
</feature>
<keyword evidence="4 7" id="KW-0812">Transmembrane</keyword>
<evidence type="ECO:0000256" key="6">
    <source>
        <dbReference type="ARBA" id="ARBA00023136"/>
    </source>
</evidence>
<keyword evidence="3" id="KW-0813">Transport</keyword>
<feature type="transmembrane region" description="Helical" evidence="7">
    <location>
        <begin position="15"/>
        <end position="36"/>
    </location>
</feature>
<feature type="transmembrane region" description="Helical" evidence="7">
    <location>
        <begin position="289"/>
        <end position="311"/>
    </location>
</feature>
<evidence type="ECO:0000256" key="5">
    <source>
        <dbReference type="ARBA" id="ARBA00022989"/>
    </source>
</evidence>
<keyword evidence="5 7" id="KW-1133">Transmembrane helix</keyword>
<dbReference type="InterPro" id="IPR006042">
    <property type="entry name" value="Xan_ur_permease"/>
</dbReference>
<feature type="transmembrane region" description="Helical" evidence="7">
    <location>
        <begin position="347"/>
        <end position="366"/>
    </location>
</feature>
<name>A0A1G4G7T6_9BACT</name>
<dbReference type="RefSeq" id="WP_071136998.1">
    <property type="nucleotide sequence ID" value="NZ_LT608328.1"/>
</dbReference>
<dbReference type="GO" id="GO:0005886">
    <property type="term" value="C:plasma membrane"/>
    <property type="evidence" value="ECO:0007669"/>
    <property type="project" value="UniProtKB-ARBA"/>
</dbReference>
<feature type="transmembrane region" description="Helical" evidence="7">
    <location>
        <begin position="48"/>
        <end position="75"/>
    </location>
</feature>
<dbReference type="GO" id="GO:0042907">
    <property type="term" value="F:xanthine transmembrane transporter activity"/>
    <property type="evidence" value="ECO:0007669"/>
    <property type="project" value="TreeGrafter"/>
</dbReference>
<dbReference type="NCBIfam" id="TIGR00801">
    <property type="entry name" value="ncs2"/>
    <property type="match status" value="1"/>
</dbReference>
<dbReference type="Pfam" id="PF00860">
    <property type="entry name" value="Xan_ur_permease"/>
    <property type="match status" value="1"/>
</dbReference>
<comment type="similarity">
    <text evidence="2">Belongs to the nucleobase:cation symporter-2 (NCS2) (TC 2.A.40) family.</text>
</comment>
<keyword evidence="6 7" id="KW-0472">Membrane</keyword>
<feature type="transmembrane region" description="Helical" evidence="7">
    <location>
        <begin position="144"/>
        <end position="161"/>
    </location>
</feature>
<dbReference type="AlphaFoldDB" id="A0A1G4G7T6"/>
<feature type="transmembrane region" description="Helical" evidence="7">
    <location>
        <begin position="317"/>
        <end position="335"/>
    </location>
</feature>
<feature type="transmembrane region" description="Helical" evidence="7">
    <location>
        <begin position="115"/>
        <end position="132"/>
    </location>
</feature>
<reference evidence="8 9" key="1">
    <citation type="submission" date="2016-08" db="EMBL/GenBank/DDBJ databases">
        <authorList>
            <person name="Seilhamer J.J."/>
        </authorList>
    </citation>
    <scope>NUCLEOTIDE SEQUENCE [LARGE SCALE GENOMIC DNA]</scope>
    <source>
        <strain evidence="8">ING2-E5A</strain>
    </source>
</reference>
<evidence type="ECO:0000256" key="4">
    <source>
        <dbReference type="ARBA" id="ARBA00022692"/>
    </source>
</evidence>
<comment type="subcellular location">
    <subcellularLocation>
        <location evidence="1">Membrane</location>
        <topology evidence="1">Multi-pass membrane protein</topology>
    </subcellularLocation>
</comment>
<dbReference type="EMBL" id="LT608328">
    <property type="protein sequence ID" value="SCM58251.1"/>
    <property type="molecule type" value="Genomic_DNA"/>
</dbReference>
<dbReference type="KEGG" id="pmuc:ING2E5A_1727"/>
<protein>
    <submittedName>
        <fullName evidence="8">Putative uracil permease</fullName>
    </submittedName>
</protein>
<evidence type="ECO:0000313" key="9">
    <source>
        <dbReference type="Proteomes" id="UP000178485"/>
    </source>
</evidence>
<dbReference type="PANTHER" id="PTHR42810:SF2">
    <property type="entry name" value="PURINE PERMEASE C1399.01C-RELATED"/>
    <property type="match status" value="1"/>
</dbReference>
<dbReference type="Proteomes" id="UP000178485">
    <property type="component" value="Chromosome i"/>
</dbReference>
<evidence type="ECO:0000256" key="1">
    <source>
        <dbReference type="ARBA" id="ARBA00004141"/>
    </source>
</evidence>
<feature type="transmembrane region" description="Helical" evidence="7">
    <location>
        <begin position="81"/>
        <end position="103"/>
    </location>
</feature>
<evidence type="ECO:0000313" key="8">
    <source>
        <dbReference type="EMBL" id="SCM58251.1"/>
    </source>
</evidence>
<sequence length="402" mass="42104">MENVKPLTPLSKSVVGVQFLFVAFGATVLVPLLVGLDPSTALFTAGIGTLLFHLVTKGMVPIFLGSSFAFIAPIIKATELYGLAGTLSGLVAVGAVYFLMSALVRWQGIKIIQRLFPPVVIGPVIMLIGLSLSGTGVNMASEDWLLAIIALVTAIIVSMFAKGLLKLIPIFSGIIVGYVAALLMGKIDFTPVLEAPWFSLPQFVTPQFSWQAILFMAPVAIAPVIEHVGDVYAVSQVAEKDFVKKPGLHRTMLGDGIACSVAGLIGGPPVTTYSEVTGAMVLTKVTDPAVIRISAVTGILFSLIGKVSFLLKTIPNAVLGGIMLLLFGMIAATGVNNMISNKTDMSVTRNLIIVSLVLTTGIGGAILKIGNFTFAGIGLAAMVGVVLNLILPEQKREKSAEA</sequence>
<proteinExistence type="inferred from homology"/>
<evidence type="ECO:0000256" key="3">
    <source>
        <dbReference type="ARBA" id="ARBA00022448"/>
    </source>
</evidence>
<feature type="transmembrane region" description="Helical" evidence="7">
    <location>
        <begin position="207"/>
        <end position="225"/>
    </location>
</feature>
<keyword evidence="9" id="KW-1185">Reference proteome</keyword>
<evidence type="ECO:0000256" key="7">
    <source>
        <dbReference type="SAM" id="Phobius"/>
    </source>
</evidence>
<accession>A0A1G4G7T6</accession>
<dbReference type="InterPro" id="IPR006043">
    <property type="entry name" value="NCS2"/>
</dbReference>
<organism evidence="8 9">
    <name type="scientific">Petrimonas mucosa</name>
    <dbReference type="NCBI Taxonomy" id="1642646"/>
    <lineage>
        <taxon>Bacteria</taxon>
        <taxon>Pseudomonadati</taxon>
        <taxon>Bacteroidota</taxon>
        <taxon>Bacteroidia</taxon>
        <taxon>Bacteroidales</taxon>
        <taxon>Dysgonomonadaceae</taxon>
        <taxon>Petrimonas</taxon>
    </lineage>
</organism>
<dbReference type="PANTHER" id="PTHR42810">
    <property type="entry name" value="PURINE PERMEASE C1399.01C-RELATED"/>
    <property type="match status" value="1"/>
</dbReference>
<dbReference type="PROSITE" id="PS01116">
    <property type="entry name" value="XANTH_URACIL_PERMASE"/>
    <property type="match status" value="1"/>
</dbReference>
<feature type="transmembrane region" description="Helical" evidence="7">
    <location>
        <begin position="372"/>
        <end position="391"/>
    </location>
</feature>
<dbReference type="STRING" id="1642646.ING2E5A_1727"/>
<gene>
    <name evidence="8" type="primary">uraA</name>
    <name evidence="8" type="ORF">ING2E5A_1727</name>
</gene>